<name>R6WN01_9FIRM</name>
<evidence type="ECO:0000313" key="1">
    <source>
        <dbReference type="EMBL" id="CDD10815.1"/>
    </source>
</evidence>
<dbReference type="AlphaFoldDB" id="R6WN01"/>
<organism evidence="1">
    <name type="scientific">Phascolarctobacterium succinatutens CAG:287</name>
    <dbReference type="NCBI Taxonomy" id="1263101"/>
    <lineage>
        <taxon>Bacteria</taxon>
        <taxon>Bacillati</taxon>
        <taxon>Bacillota</taxon>
        <taxon>Negativicutes</taxon>
        <taxon>Acidaminococcales</taxon>
        <taxon>Acidaminococcaceae</taxon>
        <taxon>Phascolarctobacterium</taxon>
    </lineage>
</organism>
<reference evidence="1" key="1">
    <citation type="submission" date="2012-11" db="EMBL/GenBank/DDBJ databases">
        <title>Dependencies among metagenomic species, viruses, plasmids and units of genetic variation.</title>
        <authorList>
            <person name="Nielsen H.B."/>
            <person name="Almeida M."/>
            <person name="Juncker A.S."/>
            <person name="Rasmussen S."/>
            <person name="Li J."/>
            <person name="Sunagawa S."/>
            <person name="Plichta D."/>
            <person name="Gautier L."/>
            <person name="Le Chatelier E."/>
            <person name="Peletier E."/>
            <person name="Bonde I."/>
            <person name="Nielsen T."/>
            <person name="Manichanh C."/>
            <person name="Arumugam M."/>
            <person name="Batto J."/>
            <person name="Santos M.B.Q.D."/>
            <person name="Blom N."/>
            <person name="Borruel N."/>
            <person name="Burgdorf K.S."/>
            <person name="Boumezbeur F."/>
            <person name="Casellas F."/>
            <person name="Dore J."/>
            <person name="Guarner F."/>
            <person name="Hansen T."/>
            <person name="Hildebrand F."/>
            <person name="Kaas R.S."/>
            <person name="Kennedy S."/>
            <person name="Kristiansen K."/>
            <person name="Kultima J.R."/>
            <person name="Leonard P."/>
            <person name="Levenez F."/>
            <person name="Lund O."/>
            <person name="Moumen B."/>
            <person name="Le Paslier D."/>
            <person name="Pons N."/>
            <person name="Pedersen O."/>
            <person name="Prifti E."/>
            <person name="Qin J."/>
            <person name="Raes J."/>
            <person name="Tap J."/>
            <person name="Tims S."/>
            <person name="Ussery D.W."/>
            <person name="Yamada T."/>
            <person name="MetaHit consortium"/>
            <person name="Renault P."/>
            <person name="Sicheritz-Ponten T."/>
            <person name="Bork P."/>
            <person name="Wang J."/>
            <person name="Brunak S."/>
            <person name="Ehrlich S.D."/>
        </authorList>
    </citation>
    <scope>NUCLEOTIDE SEQUENCE [LARGE SCALE GENOMIC DNA]</scope>
</reference>
<dbReference type="HOGENOM" id="CLU_1007797_0_0_9"/>
<accession>R6WN01</accession>
<sequence>MRQGNLNDFSAQLFIFFNGLHDFSLNLSINAFTEVFLRQTDAQAFNIIYQCFGEVGNLYVQGGGVHLVLTADGVEYQSSVGYVFGDRSNLVQRGCECYAAITGYTAVGRFNTNAAVEGCRLADRAAGIGAQSPDSFACSDSSSTTARGTAGNAVQVPGVVGYTEMRGLGGRAHSKFIQVGFAQENGFVSAQVFDNMCVIYGNEVLQHFGGTGSAQAFGRDIIFDCTGDTCQRSDFLACGNLGINLGSLCQSIFFIQGYISVNLVFNCVDTRNNSVS</sequence>
<gene>
    <name evidence="1" type="ORF">BN587_02190</name>
</gene>
<dbReference type="EMBL" id="CBGL010000049">
    <property type="protein sequence ID" value="CDD10815.1"/>
    <property type="molecule type" value="Genomic_DNA"/>
</dbReference>
<comment type="caution">
    <text evidence="1">The sequence shown here is derived from an EMBL/GenBank/DDBJ whole genome shotgun (WGS) entry which is preliminary data.</text>
</comment>
<protein>
    <submittedName>
        <fullName evidence="1">Uncharacterized protein</fullName>
    </submittedName>
</protein>
<dbReference type="Proteomes" id="UP000014937">
    <property type="component" value="Unassembled WGS sequence"/>
</dbReference>
<proteinExistence type="predicted"/>